<dbReference type="AlphaFoldDB" id="A0A9Q3CGN0"/>
<dbReference type="SUPFAM" id="SSF53098">
    <property type="entry name" value="Ribonuclease H-like"/>
    <property type="match status" value="1"/>
</dbReference>
<dbReference type="Gene3D" id="3.30.420.10">
    <property type="entry name" value="Ribonuclease H-like superfamily/Ribonuclease H"/>
    <property type="match status" value="1"/>
</dbReference>
<dbReference type="InterPro" id="IPR001584">
    <property type="entry name" value="Integrase_cat-core"/>
</dbReference>
<sequence>MDTALLIWNRVISYTGLFKNIISDRDPKFTSALWTNSNKIFGTKLSFSTAYHPQTDGLAERMIQTLEDMIRRFCAYGLELKDSDGFTHDWCTFIPALELAYKTSIHASMGKTPKMLEKGWNPKLPVDTLKEDLVDIHPTASRFKLLLDKVRHHENQSMNYAFGYATQKWDKSHKTSEFKVGDLIPVSTLNFNNIKGPKKFQDSFAGPFLIKSLHGTNAVQVQLSGELENKHPNFPFSLVKNYTSSDKELFPFRNETPLEVPPLDQSEEKKVLKFLKERRLRGKNEREYLVRYENPHHADEWIAESKIPDSQNFLRRFRHEIKPISQ</sequence>
<keyword evidence="4" id="KW-1185">Reference proteome</keyword>
<feature type="domain" description="Integrase catalytic" evidence="2">
    <location>
        <begin position="1"/>
        <end position="121"/>
    </location>
</feature>
<organism evidence="3 4">
    <name type="scientific">Austropuccinia psidii MF-1</name>
    <dbReference type="NCBI Taxonomy" id="1389203"/>
    <lineage>
        <taxon>Eukaryota</taxon>
        <taxon>Fungi</taxon>
        <taxon>Dikarya</taxon>
        <taxon>Basidiomycota</taxon>
        <taxon>Pucciniomycotina</taxon>
        <taxon>Pucciniomycetes</taxon>
        <taxon>Pucciniales</taxon>
        <taxon>Sphaerophragmiaceae</taxon>
        <taxon>Austropuccinia</taxon>
    </lineage>
</organism>
<dbReference type="GO" id="GO:0005634">
    <property type="term" value="C:nucleus"/>
    <property type="evidence" value="ECO:0007669"/>
    <property type="project" value="UniProtKB-ARBA"/>
</dbReference>
<dbReference type="GO" id="GO:0015074">
    <property type="term" value="P:DNA integration"/>
    <property type="evidence" value="ECO:0007669"/>
    <property type="project" value="InterPro"/>
</dbReference>
<name>A0A9Q3CGN0_9BASI</name>
<dbReference type="PANTHER" id="PTHR37984">
    <property type="entry name" value="PROTEIN CBG26694"/>
    <property type="match status" value="1"/>
</dbReference>
<keyword evidence="1" id="KW-0694">RNA-binding</keyword>
<dbReference type="InterPro" id="IPR016197">
    <property type="entry name" value="Chromo-like_dom_sf"/>
</dbReference>
<gene>
    <name evidence="3" type="ORF">O181_022338</name>
</gene>
<comment type="caution">
    <text evidence="3">The sequence shown here is derived from an EMBL/GenBank/DDBJ whole genome shotgun (WGS) entry which is preliminary data.</text>
</comment>
<evidence type="ECO:0000313" key="4">
    <source>
        <dbReference type="Proteomes" id="UP000765509"/>
    </source>
</evidence>
<dbReference type="InterPro" id="IPR012337">
    <property type="entry name" value="RNaseH-like_sf"/>
</dbReference>
<dbReference type="PANTHER" id="PTHR37984:SF15">
    <property type="entry name" value="INTEGRASE CATALYTIC DOMAIN-CONTAINING PROTEIN"/>
    <property type="match status" value="1"/>
</dbReference>
<evidence type="ECO:0000313" key="3">
    <source>
        <dbReference type="EMBL" id="MBW0482623.1"/>
    </source>
</evidence>
<evidence type="ECO:0000256" key="1">
    <source>
        <dbReference type="ARBA" id="ARBA00022884"/>
    </source>
</evidence>
<dbReference type="EMBL" id="AVOT02006866">
    <property type="protein sequence ID" value="MBW0482623.1"/>
    <property type="molecule type" value="Genomic_DNA"/>
</dbReference>
<dbReference type="SUPFAM" id="SSF54160">
    <property type="entry name" value="Chromo domain-like"/>
    <property type="match status" value="1"/>
</dbReference>
<dbReference type="InterPro" id="IPR036397">
    <property type="entry name" value="RNaseH_sf"/>
</dbReference>
<accession>A0A9Q3CGN0</accession>
<proteinExistence type="predicted"/>
<dbReference type="OrthoDB" id="3268967at2759"/>
<dbReference type="InterPro" id="IPR050951">
    <property type="entry name" value="Retrovirus_Pol_polyprotein"/>
</dbReference>
<protein>
    <recommendedName>
        <fullName evidence="2">Integrase catalytic domain-containing protein</fullName>
    </recommendedName>
</protein>
<dbReference type="PROSITE" id="PS50994">
    <property type="entry name" value="INTEGRASE"/>
    <property type="match status" value="1"/>
</dbReference>
<dbReference type="Proteomes" id="UP000765509">
    <property type="component" value="Unassembled WGS sequence"/>
</dbReference>
<evidence type="ECO:0000259" key="2">
    <source>
        <dbReference type="PROSITE" id="PS50994"/>
    </source>
</evidence>
<reference evidence="3" key="1">
    <citation type="submission" date="2021-03" db="EMBL/GenBank/DDBJ databases">
        <title>Draft genome sequence of rust myrtle Austropuccinia psidii MF-1, a brazilian biotype.</title>
        <authorList>
            <person name="Quecine M.C."/>
            <person name="Pachon D.M.R."/>
            <person name="Bonatelli M.L."/>
            <person name="Correr F.H."/>
            <person name="Franceschini L.M."/>
            <person name="Leite T.F."/>
            <person name="Margarido G.R.A."/>
            <person name="Almeida C.A."/>
            <person name="Ferrarezi J.A."/>
            <person name="Labate C.A."/>
        </authorList>
    </citation>
    <scope>NUCLEOTIDE SEQUENCE</scope>
    <source>
        <strain evidence="3">MF-1</strain>
    </source>
</reference>
<dbReference type="GO" id="GO:0003723">
    <property type="term" value="F:RNA binding"/>
    <property type="evidence" value="ECO:0007669"/>
    <property type="project" value="UniProtKB-KW"/>
</dbReference>